<sequence length="360" mass="38076">MGGGKGYGGKNRAPWRFQGRALYQLCLIKSSDARKHVPDDLKLVEAFGYTLGGVYLARYDDSPAGTFDELVALGGLVWNPPTSCAWAAKVFVNDHTARAHGVKTCGLPSAFASFAETTAEKTAEKTRGRDGGAGAGAGVDARGWWKNDRPTKKRWGRVPFLARREKRVAERVKLVDDAGGELCSLALPAAAPKLAGPRINMFLPSFSGRTPSCPDLLKYSLCLRANVRLSDWIRVGDVVAVEDDDAASDAEVSEKREEKAGTEEGGPGGFWAPSGERRFPPQLALASVSLSDVPATAAAATTIEEDEKGAASKSKSKSKTAAPGKSVAGDETLAAILGGKPLLCIAFDDMTMDVGHPVKV</sequence>
<dbReference type="SUPFAM" id="SSF160104">
    <property type="entry name" value="Acetoacetate decarboxylase-like"/>
    <property type="match status" value="1"/>
</dbReference>
<name>A0A7R9TN75_MICPS</name>
<dbReference type="EMBL" id="HBDY01009564">
    <property type="protein sequence ID" value="CAD8240267.1"/>
    <property type="molecule type" value="Transcribed_RNA"/>
</dbReference>
<dbReference type="AlphaFoldDB" id="A0A7R9TN75"/>
<protein>
    <recommendedName>
        <fullName evidence="3">Protein NEOXANTHIN-DEFICIENT 1</fullName>
    </recommendedName>
</protein>
<accession>A0A7R9TN75</accession>
<proteinExistence type="predicted"/>
<gene>
    <name evidence="2" type="ORF">MPUS1402_LOCUS7151</name>
</gene>
<dbReference type="PANTHER" id="PTHR35467">
    <property type="match status" value="1"/>
</dbReference>
<dbReference type="PANTHER" id="PTHR35467:SF2">
    <property type="entry name" value="PROTEIN NEOXANTHIN-DEFICIENT 1"/>
    <property type="match status" value="1"/>
</dbReference>
<feature type="region of interest" description="Disordered" evidence="1">
    <location>
        <begin position="244"/>
        <end position="274"/>
    </location>
</feature>
<evidence type="ECO:0000256" key="1">
    <source>
        <dbReference type="SAM" id="MobiDB-lite"/>
    </source>
</evidence>
<dbReference type="InterPro" id="IPR039343">
    <property type="entry name" value="NDX1-like"/>
</dbReference>
<feature type="compositionally biased region" description="Basic and acidic residues" evidence="1">
    <location>
        <begin position="252"/>
        <end position="262"/>
    </location>
</feature>
<reference evidence="2" key="1">
    <citation type="submission" date="2021-01" db="EMBL/GenBank/DDBJ databases">
        <authorList>
            <person name="Corre E."/>
            <person name="Pelletier E."/>
            <person name="Niang G."/>
            <person name="Scheremetjew M."/>
            <person name="Finn R."/>
            <person name="Kale V."/>
            <person name="Holt S."/>
            <person name="Cochrane G."/>
            <person name="Meng A."/>
            <person name="Brown T."/>
            <person name="Cohen L."/>
        </authorList>
    </citation>
    <scope>NUCLEOTIDE SEQUENCE</scope>
    <source>
        <strain evidence="2">RCC1614</strain>
    </source>
</reference>
<evidence type="ECO:0000313" key="2">
    <source>
        <dbReference type="EMBL" id="CAD8240267.1"/>
    </source>
</evidence>
<evidence type="ECO:0008006" key="3">
    <source>
        <dbReference type="Google" id="ProtNLM"/>
    </source>
</evidence>
<organism evidence="2">
    <name type="scientific">Micromonas pusilla</name>
    <name type="common">Picoplanktonic green alga</name>
    <name type="synonym">Chromulina pusilla</name>
    <dbReference type="NCBI Taxonomy" id="38833"/>
    <lineage>
        <taxon>Eukaryota</taxon>
        <taxon>Viridiplantae</taxon>
        <taxon>Chlorophyta</taxon>
        <taxon>Mamiellophyceae</taxon>
        <taxon>Mamiellales</taxon>
        <taxon>Mamiellaceae</taxon>
        <taxon>Micromonas</taxon>
    </lineage>
</organism>
<dbReference type="InterPro" id="IPR023375">
    <property type="entry name" value="ADC_dom_sf"/>
</dbReference>
<dbReference type="Gene3D" id="2.40.400.10">
    <property type="entry name" value="Acetoacetate decarboxylase-like"/>
    <property type="match status" value="1"/>
</dbReference>
<feature type="region of interest" description="Disordered" evidence="1">
    <location>
        <begin position="302"/>
        <end position="329"/>
    </location>
</feature>